<evidence type="ECO:0000313" key="2">
    <source>
        <dbReference type="EMBL" id="MBB5691211.1"/>
    </source>
</evidence>
<dbReference type="GO" id="GO:0016740">
    <property type="term" value="F:transferase activity"/>
    <property type="evidence" value="ECO:0007669"/>
    <property type="project" value="UniProtKB-KW"/>
</dbReference>
<dbReference type="EMBL" id="JACIJE010000010">
    <property type="protein sequence ID" value="MBB5691211.1"/>
    <property type="molecule type" value="Genomic_DNA"/>
</dbReference>
<dbReference type="Proteomes" id="UP000562254">
    <property type="component" value="Unassembled WGS sequence"/>
</dbReference>
<dbReference type="RefSeq" id="WP_184486599.1">
    <property type="nucleotide sequence ID" value="NZ_JACIJE010000010.1"/>
</dbReference>
<gene>
    <name evidence="2" type="ORF">FHS88_003363</name>
</gene>
<feature type="domain" description="BioF2-like acetyltransferase" evidence="1">
    <location>
        <begin position="167"/>
        <end position="313"/>
    </location>
</feature>
<organism evidence="2 3">
    <name type="scientific">Neoroseomonas alkaliterrae</name>
    <dbReference type="NCBI Taxonomy" id="1452450"/>
    <lineage>
        <taxon>Bacteria</taxon>
        <taxon>Pseudomonadati</taxon>
        <taxon>Pseudomonadota</taxon>
        <taxon>Alphaproteobacteria</taxon>
        <taxon>Acetobacterales</taxon>
        <taxon>Acetobacteraceae</taxon>
        <taxon>Neoroseomonas</taxon>
    </lineage>
</organism>
<keyword evidence="3" id="KW-1185">Reference proteome</keyword>
<comment type="caution">
    <text evidence="2">The sequence shown here is derived from an EMBL/GenBank/DDBJ whole genome shotgun (WGS) entry which is preliminary data.</text>
</comment>
<dbReference type="Gene3D" id="3.40.630.30">
    <property type="match status" value="1"/>
</dbReference>
<dbReference type="AlphaFoldDB" id="A0A840Y5H8"/>
<name>A0A840Y5H8_9PROT</name>
<dbReference type="SUPFAM" id="SSF55729">
    <property type="entry name" value="Acyl-CoA N-acyltransferases (Nat)"/>
    <property type="match status" value="1"/>
</dbReference>
<accession>A0A840Y5H8</accession>
<proteinExistence type="predicted"/>
<dbReference type="InterPro" id="IPR016181">
    <property type="entry name" value="Acyl_CoA_acyltransferase"/>
</dbReference>
<keyword evidence="2" id="KW-0808">Transferase</keyword>
<reference evidence="2 3" key="1">
    <citation type="submission" date="2020-08" db="EMBL/GenBank/DDBJ databases">
        <title>Genomic Encyclopedia of Type Strains, Phase IV (KMG-IV): sequencing the most valuable type-strain genomes for metagenomic binning, comparative biology and taxonomic classification.</title>
        <authorList>
            <person name="Goeker M."/>
        </authorList>
    </citation>
    <scope>NUCLEOTIDE SEQUENCE [LARGE SCALE GENOMIC DNA]</scope>
    <source>
        <strain evidence="2 3">DSM 25895</strain>
    </source>
</reference>
<dbReference type="Pfam" id="PF13480">
    <property type="entry name" value="Acetyltransf_6"/>
    <property type="match status" value="1"/>
</dbReference>
<evidence type="ECO:0000259" key="1">
    <source>
        <dbReference type="Pfam" id="PF13480"/>
    </source>
</evidence>
<sequence>MTLALHLETPRDWDALGAAWEALEARAEASVFQSWAWVGCLAAERYEAPLLVRAEAGGACVGLALFNRAGGALHLHESGDPARDRPFIEHNGPLVARDAPPGTRGAMLAAALRAAGGGGLRLSGVPAGLPAEAGGVIWHARPRPAPWVDLDAVRAAGGDWLATLSANARSQMRRSDRLIAEAGPIAAQEATSAEEASRFLDELMALHAARWDGRGEGGAFATPFLRRFHAALVQRLLARGMLELLRVTAGGSLVGVLYNLRHGGMVSAYQSGWAAAQDPQRKPGLACHHQAIRRALARGDRGYDFLAGEARYKTSLANASRELVWATVVPRLSLRGLVGRIARRGGAAG</sequence>
<protein>
    <submittedName>
        <fullName evidence="2">CelD/BcsL family acetyltransferase involved in cellulose biosynthesis</fullName>
    </submittedName>
</protein>
<evidence type="ECO:0000313" key="3">
    <source>
        <dbReference type="Proteomes" id="UP000562254"/>
    </source>
</evidence>
<dbReference type="InterPro" id="IPR038740">
    <property type="entry name" value="BioF2-like_GNAT_dom"/>
</dbReference>